<feature type="compositionally biased region" description="Polar residues" evidence="1">
    <location>
        <begin position="243"/>
        <end position="263"/>
    </location>
</feature>
<evidence type="ECO:0000313" key="3">
    <source>
        <dbReference type="Proteomes" id="UP000187609"/>
    </source>
</evidence>
<dbReference type="Gramene" id="OIT32046">
    <property type="protein sequence ID" value="OIT32046"/>
    <property type="gene ID" value="A4A49_19383"/>
</dbReference>
<feature type="compositionally biased region" description="Polar residues" evidence="1">
    <location>
        <begin position="332"/>
        <end position="343"/>
    </location>
</feature>
<comment type="caution">
    <text evidence="2">The sequence shown here is derived from an EMBL/GenBank/DDBJ whole genome shotgun (WGS) entry which is preliminary data.</text>
</comment>
<organism evidence="2 3">
    <name type="scientific">Nicotiana attenuata</name>
    <name type="common">Coyote tobacco</name>
    <dbReference type="NCBI Taxonomy" id="49451"/>
    <lineage>
        <taxon>Eukaryota</taxon>
        <taxon>Viridiplantae</taxon>
        <taxon>Streptophyta</taxon>
        <taxon>Embryophyta</taxon>
        <taxon>Tracheophyta</taxon>
        <taxon>Spermatophyta</taxon>
        <taxon>Magnoliopsida</taxon>
        <taxon>eudicotyledons</taxon>
        <taxon>Gunneridae</taxon>
        <taxon>Pentapetalae</taxon>
        <taxon>asterids</taxon>
        <taxon>lamiids</taxon>
        <taxon>Solanales</taxon>
        <taxon>Solanaceae</taxon>
        <taxon>Nicotianoideae</taxon>
        <taxon>Nicotianeae</taxon>
        <taxon>Nicotiana</taxon>
    </lineage>
</organism>
<feature type="compositionally biased region" description="Low complexity" evidence="1">
    <location>
        <begin position="275"/>
        <end position="288"/>
    </location>
</feature>
<dbReference type="Proteomes" id="UP000187609">
    <property type="component" value="Unassembled WGS sequence"/>
</dbReference>
<keyword evidence="3" id="KW-1185">Reference proteome</keyword>
<feature type="region of interest" description="Disordered" evidence="1">
    <location>
        <begin position="243"/>
        <end position="518"/>
    </location>
</feature>
<proteinExistence type="predicted"/>
<feature type="compositionally biased region" description="Acidic residues" evidence="1">
    <location>
        <begin position="389"/>
        <end position="398"/>
    </location>
</feature>
<feature type="region of interest" description="Disordered" evidence="1">
    <location>
        <begin position="107"/>
        <end position="132"/>
    </location>
</feature>
<sequence>MATAPTSTSGKPPDQMQKERLSKAHTNVQESVQTSIPIATNLQKGIEVTVAKNCLGTLKNSYGDSGSKNGIPIHGELSLSQNESPHQKLANSTVGINISAQFNNSGETEVAGYGGPTGQTDNSGYQQGRKEEDNSLAPSILYGYRSTASILQALHPVHSLPSDGRQNAPHFSGAIDLQQPIANAPTHPKEQVRNISNQSNMGIDQCSQKINSETHQLAGNGVPVVQKIQDQCQTTPMIQENVPKSSSQLLNEPNLSHIGNGNSADVAPKGARPNASADATAAVAKVSTQESLQPLGSQLKTSDAPGPSVPAQTRHQSQRDLEIKRKKEEGNDATTATSPNIQQKFIEKGESSKQQQNNNQQGKPKKGASDHNEKAKTKEHQKSIQQQDAIEEIPEEEWQTQKRKNFKGNNQTKRQQQVYMQKQPNTQQPQLKPKEIQQNDTPPSGMPSINPPAQLERSDGSPAQNPPYPNVPPSVVDSGAQSPTIPHVPHINSGEVEGGMVKCQEKDIGRQEGVPDGN</sequence>
<reference evidence="2" key="1">
    <citation type="submission" date="2016-11" db="EMBL/GenBank/DDBJ databases">
        <title>The genome of Nicotiana attenuata.</title>
        <authorList>
            <person name="Xu S."/>
            <person name="Brockmoeller T."/>
            <person name="Gaquerel E."/>
            <person name="Navarro A."/>
            <person name="Kuhl H."/>
            <person name="Gase K."/>
            <person name="Ling Z."/>
            <person name="Zhou W."/>
            <person name="Kreitzer C."/>
            <person name="Stanke M."/>
            <person name="Tang H."/>
            <person name="Lyons E."/>
            <person name="Pandey P."/>
            <person name="Pandey S.P."/>
            <person name="Timmermann B."/>
            <person name="Baldwin I.T."/>
        </authorList>
    </citation>
    <scope>NUCLEOTIDE SEQUENCE [LARGE SCALE GENOMIC DNA]</scope>
    <source>
        <strain evidence="2">UT</strain>
    </source>
</reference>
<gene>
    <name evidence="2" type="ORF">A4A49_19383</name>
</gene>
<name>A0A314KRT2_NICAT</name>
<dbReference type="EMBL" id="MJEQ01001142">
    <property type="protein sequence ID" value="OIT32046.1"/>
    <property type="molecule type" value="Genomic_DNA"/>
</dbReference>
<feature type="compositionally biased region" description="Polar residues" evidence="1">
    <location>
        <begin position="24"/>
        <end position="42"/>
    </location>
</feature>
<feature type="compositionally biased region" description="Polar residues" evidence="1">
    <location>
        <begin position="407"/>
        <end position="431"/>
    </location>
</feature>
<feature type="compositionally biased region" description="Polar residues" evidence="1">
    <location>
        <begin position="289"/>
        <end position="301"/>
    </location>
</feature>
<protein>
    <submittedName>
        <fullName evidence="2">Uncharacterized protein</fullName>
    </submittedName>
</protein>
<accession>A0A314KRT2</accession>
<evidence type="ECO:0000256" key="1">
    <source>
        <dbReference type="SAM" id="MobiDB-lite"/>
    </source>
</evidence>
<evidence type="ECO:0000313" key="2">
    <source>
        <dbReference type="EMBL" id="OIT32046.1"/>
    </source>
</evidence>
<dbReference type="AlphaFoldDB" id="A0A314KRT2"/>
<feature type="compositionally biased region" description="Basic and acidic residues" evidence="1">
    <location>
        <begin position="367"/>
        <end position="382"/>
    </location>
</feature>
<feature type="compositionally biased region" description="Polar residues" evidence="1">
    <location>
        <begin position="1"/>
        <end position="10"/>
    </location>
</feature>
<feature type="region of interest" description="Disordered" evidence="1">
    <location>
        <begin position="1"/>
        <end position="42"/>
    </location>
</feature>
<feature type="compositionally biased region" description="Basic and acidic residues" evidence="1">
    <location>
        <begin position="317"/>
        <end position="330"/>
    </location>
</feature>